<name>A0A8H3FQL2_9LECA</name>
<reference evidence="4" key="1">
    <citation type="submission" date="2021-03" db="EMBL/GenBank/DDBJ databases">
        <authorList>
            <person name="Tagirdzhanova G."/>
        </authorList>
    </citation>
    <scope>NUCLEOTIDE SEQUENCE</scope>
</reference>
<dbReference type="AlphaFoldDB" id="A0A8H3FQL2"/>
<feature type="domain" description="Isochorismatase-like" evidence="2">
    <location>
        <begin position="27"/>
        <end position="215"/>
    </location>
</feature>
<proteinExistence type="inferred from homology"/>
<keyword evidence="5" id="KW-1185">Reference proteome</keyword>
<dbReference type="PANTHER" id="PTHR11895:SF169">
    <property type="entry name" value="GLUTAMYL-TRNA(GLN) AMIDOTRANSFERASE"/>
    <property type="match status" value="1"/>
</dbReference>
<dbReference type="OrthoDB" id="167809at2759"/>
<dbReference type="Gene3D" id="3.40.50.850">
    <property type="entry name" value="Isochorismatase-like"/>
    <property type="match status" value="1"/>
</dbReference>
<dbReference type="Gene3D" id="3.90.1300.10">
    <property type="entry name" value="Amidase signature (AS) domain"/>
    <property type="match status" value="1"/>
</dbReference>
<dbReference type="EMBL" id="CAJPDT010000041">
    <property type="protein sequence ID" value="CAF9926068.1"/>
    <property type="molecule type" value="Genomic_DNA"/>
</dbReference>
<evidence type="ECO:0000256" key="1">
    <source>
        <dbReference type="ARBA" id="ARBA00006336"/>
    </source>
</evidence>
<dbReference type="InterPro" id="IPR000868">
    <property type="entry name" value="Isochorismatase-like_dom"/>
</dbReference>
<evidence type="ECO:0008006" key="6">
    <source>
        <dbReference type="Google" id="ProtNLM"/>
    </source>
</evidence>
<comment type="similarity">
    <text evidence="1">Belongs to the isochorismatase family.</text>
</comment>
<protein>
    <recommendedName>
        <fullName evidence="6">Allophanate hydrolase</fullName>
    </recommendedName>
</protein>
<dbReference type="Pfam" id="PF01425">
    <property type="entry name" value="Amidase"/>
    <property type="match status" value="1"/>
</dbReference>
<dbReference type="InterPro" id="IPR036380">
    <property type="entry name" value="Isochorismatase-like_sf"/>
</dbReference>
<dbReference type="GO" id="GO:0003824">
    <property type="term" value="F:catalytic activity"/>
    <property type="evidence" value="ECO:0007669"/>
    <property type="project" value="InterPro"/>
</dbReference>
<dbReference type="Gene3D" id="1.20.58.1700">
    <property type="match status" value="1"/>
</dbReference>
<dbReference type="PANTHER" id="PTHR11895">
    <property type="entry name" value="TRANSAMIDASE"/>
    <property type="match status" value="1"/>
</dbReference>
<sequence length="740" mass="79972">MSSKNTLVPTVIIPAKPYDFSFPLAKTALLVIDMQRDFLLDGGFGHIQGGSLEAVQASVAPTQRLLNTCRRAGLAIFHTREGHKPDLSDCPSSKLIRQAAAPGNGQHKKVIGDVGDMGRLLIRGEYGHDIVDDLQPFPGEVVIDKSGKGAFWNTTLMHKLKAKAISHLLVCGVTSECCFATTIREANDRGFECCGVEEATAGYNANFKTCTLQMIYWSQGLFGFVASLEPLLKCLAPYVSMPITAAGTTPPQTPPDFDGDLSIASLQKAYRKGLSPITVIQVVLERIEKYSAADPAVWIYRASKDSVFEQVRRLQMKWPNRDSFPPLYGVPFSVKDSIDIAGLPTTTACPPLAHIPSKSAPSYETLLSQGAIFLGKTNLDQLATGLTGCRSPYGITRSVFNKLYISGGSSSGSCVSVGATLVSFSLATDTAGSGRVPSGFNGVVGYKPTRGLISFQGVTPACLSLDCIAIIAATVSDARTIWDICAQFDAEDRYAKRCFPIPRHINSLGPQATFFTFGIPHLEALHVCSPIYSRKFNEALQTLQSIGGQLRPIDWTPFSQAGKLLYDGSFVCERLASLPDDWLAQNRSHLHPVIEQIFSAVVARGSTAIDAYRDLQAKALLMRQAERVFENGRQGVDVVVVPTAPTHWTVEEVLERPVERNSILGEFTHCGNVLDLCAVAVPAGTYPVGEARGGDDRDAGNRGDGGELPFSVTFLGGSNMDAEVLEIADRFDRSNRVGKR</sequence>
<dbReference type="InterPro" id="IPR023631">
    <property type="entry name" value="Amidase_dom"/>
</dbReference>
<dbReference type="CDD" id="cd00431">
    <property type="entry name" value="cysteine_hydrolases"/>
    <property type="match status" value="1"/>
</dbReference>
<feature type="domain" description="Amidase" evidence="3">
    <location>
        <begin position="282"/>
        <end position="725"/>
    </location>
</feature>
<dbReference type="SUPFAM" id="SSF75304">
    <property type="entry name" value="Amidase signature (AS) enzymes"/>
    <property type="match status" value="1"/>
</dbReference>
<evidence type="ECO:0000259" key="3">
    <source>
        <dbReference type="Pfam" id="PF01425"/>
    </source>
</evidence>
<evidence type="ECO:0000313" key="4">
    <source>
        <dbReference type="EMBL" id="CAF9926068.1"/>
    </source>
</evidence>
<organism evidence="4 5">
    <name type="scientific">Imshaugia aleurites</name>
    <dbReference type="NCBI Taxonomy" id="172621"/>
    <lineage>
        <taxon>Eukaryota</taxon>
        <taxon>Fungi</taxon>
        <taxon>Dikarya</taxon>
        <taxon>Ascomycota</taxon>
        <taxon>Pezizomycotina</taxon>
        <taxon>Lecanoromycetes</taxon>
        <taxon>OSLEUM clade</taxon>
        <taxon>Lecanoromycetidae</taxon>
        <taxon>Lecanorales</taxon>
        <taxon>Lecanorineae</taxon>
        <taxon>Parmeliaceae</taxon>
        <taxon>Imshaugia</taxon>
    </lineage>
</organism>
<evidence type="ECO:0000313" key="5">
    <source>
        <dbReference type="Proteomes" id="UP000664534"/>
    </source>
</evidence>
<evidence type="ECO:0000259" key="2">
    <source>
        <dbReference type="Pfam" id="PF00857"/>
    </source>
</evidence>
<dbReference type="InterPro" id="IPR000120">
    <property type="entry name" value="Amidase"/>
</dbReference>
<accession>A0A8H3FQL2</accession>
<dbReference type="Pfam" id="PF00857">
    <property type="entry name" value="Isochorismatase"/>
    <property type="match status" value="1"/>
</dbReference>
<comment type="caution">
    <text evidence="4">The sequence shown here is derived from an EMBL/GenBank/DDBJ whole genome shotgun (WGS) entry which is preliminary data.</text>
</comment>
<dbReference type="Proteomes" id="UP000664534">
    <property type="component" value="Unassembled WGS sequence"/>
</dbReference>
<gene>
    <name evidence="4" type="ORF">IMSHALPRED_006860</name>
</gene>
<dbReference type="SUPFAM" id="SSF52499">
    <property type="entry name" value="Isochorismatase-like hydrolases"/>
    <property type="match status" value="1"/>
</dbReference>
<dbReference type="InterPro" id="IPR036928">
    <property type="entry name" value="AS_sf"/>
</dbReference>